<name>A0ABQ6N117_9STRA</name>
<evidence type="ECO:0000313" key="4">
    <source>
        <dbReference type="Proteomes" id="UP001165060"/>
    </source>
</evidence>
<sequence>MSKSSKALTAVGLLAATSLAFAFPLIATKHNQELQKRGQGLATDSDKALPVNANSRGVFINSGSKDVGRDPLWDSQLNRRVDPRRKP</sequence>
<feature type="signal peptide" evidence="2">
    <location>
        <begin position="1"/>
        <end position="22"/>
    </location>
</feature>
<dbReference type="EMBL" id="BRYB01000807">
    <property type="protein sequence ID" value="GMI38122.1"/>
    <property type="molecule type" value="Genomic_DNA"/>
</dbReference>
<feature type="chain" id="PRO_5046497410" evidence="2">
    <location>
        <begin position="23"/>
        <end position="87"/>
    </location>
</feature>
<organism evidence="3 4">
    <name type="scientific">Tetraparma gracilis</name>
    <dbReference type="NCBI Taxonomy" id="2962635"/>
    <lineage>
        <taxon>Eukaryota</taxon>
        <taxon>Sar</taxon>
        <taxon>Stramenopiles</taxon>
        <taxon>Ochrophyta</taxon>
        <taxon>Bolidophyceae</taxon>
        <taxon>Parmales</taxon>
        <taxon>Triparmaceae</taxon>
        <taxon>Tetraparma</taxon>
    </lineage>
</organism>
<accession>A0ABQ6N117</accession>
<evidence type="ECO:0000313" key="3">
    <source>
        <dbReference type="EMBL" id="GMI38122.1"/>
    </source>
</evidence>
<gene>
    <name evidence="3" type="ORF">TeGR_g9823</name>
</gene>
<evidence type="ECO:0000256" key="2">
    <source>
        <dbReference type="SAM" id="SignalP"/>
    </source>
</evidence>
<proteinExistence type="predicted"/>
<feature type="region of interest" description="Disordered" evidence="1">
    <location>
        <begin position="60"/>
        <end position="87"/>
    </location>
</feature>
<keyword evidence="2" id="KW-0732">Signal</keyword>
<keyword evidence="4" id="KW-1185">Reference proteome</keyword>
<comment type="caution">
    <text evidence="3">The sequence shown here is derived from an EMBL/GenBank/DDBJ whole genome shotgun (WGS) entry which is preliminary data.</text>
</comment>
<dbReference type="Proteomes" id="UP001165060">
    <property type="component" value="Unassembled WGS sequence"/>
</dbReference>
<evidence type="ECO:0000256" key="1">
    <source>
        <dbReference type="SAM" id="MobiDB-lite"/>
    </source>
</evidence>
<feature type="compositionally biased region" description="Basic and acidic residues" evidence="1">
    <location>
        <begin position="66"/>
        <end position="81"/>
    </location>
</feature>
<protein>
    <submittedName>
        <fullName evidence="3">Uncharacterized protein</fullName>
    </submittedName>
</protein>
<reference evidence="3 4" key="1">
    <citation type="journal article" date="2023" name="Commun. Biol.">
        <title>Genome analysis of Parmales, the sister group of diatoms, reveals the evolutionary specialization of diatoms from phago-mixotrophs to photoautotrophs.</title>
        <authorList>
            <person name="Ban H."/>
            <person name="Sato S."/>
            <person name="Yoshikawa S."/>
            <person name="Yamada K."/>
            <person name="Nakamura Y."/>
            <person name="Ichinomiya M."/>
            <person name="Sato N."/>
            <person name="Blanc-Mathieu R."/>
            <person name="Endo H."/>
            <person name="Kuwata A."/>
            <person name="Ogata H."/>
        </authorList>
    </citation>
    <scope>NUCLEOTIDE SEQUENCE [LARGE SCALE GENOMIC DNA]</scope>
</reference>